<accession>A0ABU1MYF2</accession>
<dbReference type="InterPro" id="IPR037066">
    <property type="entry name" value="Plug_dom_sf"/>
</dbReference>
<dbReference type="RefSeq" id="WP_163231415.1">
    <property type="nucleotide sequence ID" value="NZ_BMLD01000006.1"/>
</dbReference>
<dbReference type="PANTHER" id="PTHR40980">
    <property type="entry name" value="PLUG DOMAIN-CONTAINING PROTEIN"/>
    <property type="match status" value="1"/>
</dbReference>
<keyword evidence="5" id="KW-0732">Signal</keyword>
<dbReference type="Gene3D" id="2.40.170.20">
    <property type="entry name" value="TonB-dependent receptor, beta-barrel domain"/>
    <property type="match status" value="1"/>
</dbReference>
<dbReference type="EMBL" id="JAVDRL010000005">
    <property type="protein sequence ID" value="MDR6531215.1"/>
    <property type="molecule type" value="Genomic_DNA"/>
</dbReference>
<dbReference type="InterPro" id="IPR000531">
    <property type="entry name" value="Beta-barrel_TonB"/>
</dbReference>
<dbReference type="Pfam" id="PF00593">
    <property type="entry name" value="TonB_dep_Rec_b-barrel"/>
    <property type="match status" value="1"/>
</dbReference>
<dbReference type="Proteomes" id="UP001262754">
    <property type="component" value="Unassembled WGS sequence"/>
</dbReference>
<evidence type="ECO:0000313" key="9">
    <source>
        <dbReference type="Proteomes" id="UP001262754"/>
    </source>
</evidence>
<reference evidence="8 9" key="1">
    <citation type="submission" date="2023-07" db="EMBL/GenBank/DDBJ databases">
        <title>Sorghum-associated microbial communities from plants grown in Nebraska, USA.</title>
        <authorList>
            <person name="Schachtman D."/>
        </authorList>
    </citation>
    <scope>NUCLEOTIDE SEQUENCE [LARGE SCALE GENOMIC DNA]</scope>
    <source>
        <strain evidence="8 9">DS2154</strain>
    </source>
</reference>
<comment type="subcellular location">
    <subcellularLocation>
        <location evidence="1 4">Cell outer membrane</location>
    </subcellularLocation>
</comment>
<dbReference type="InterPro" id="IPR036942">
    <property type="entry name" value="Beta-barrel_TonB_sf"/>
</dbReference>
<protein>
    <submittedName>
        <fullName evidence="8">TonB-dependent receptor</fullName>
    </submittedName>
</protein>
<dbReference type="Gene3D" id="2.170.130.10">
    <property type="entry name" value="TonB-dependent receptor, plug domain"/>
    <property type="match status" value="1"/>
</dbReference>
<evidence type="ECO:0000259" key="7">
    <source>
        <dbReference type="Pfam" id="PF07715"/>
    </source>
</evidence>
<comment type="caution">
    <text evidence="8">The sequence shown here is derived from an EMBL/GenBank/DDBJ whole genome shotgun (WGS) entry which is preliminary data.</text>
</comment>
<proteinExistence type="inferred from homology"/>
<evidence type="ECO:0000256" key="1">
    <source>
        <dbReference type="ARBA" id="ARBA00004442"/>
    </source>
</evidence>
<feature type="signal peptide" evidence="5">
    <location>
        <begin position="1"/>
        <end position="27"/>
    </location>
</feature>
<comment type="similarity">
    <text evidence="4">Belongs to the TonB-dependent receptor family.</text>
</comment>
<keyword evidence="8" id="KW-0675">Receptor</keyword>
<keyword evidence="4" id="KW-0798">TonB box</keyword>
<evidence type="ECO:0000256" key="5">
    <source>
        <dbReference type="SAM" id="SignalP"/>
    </source>
</evidence>
<name>A0ABU1MYF2_9CAUL</name>
<evidence type="ECO:0000313" key="8">
    <source>
        <dbReference type="EMBL" id="MDR6531215.1"/>
    </source>
</evidence>
<feature type="domain" description="TonB-dependent receptor-like beta-barrel" evidence="6">
    <location>
        <begin position="508"/>
        <end position="1043"/>
    </location>
</feature>
<keyword evidence="9" id="KW-1185">Reference proteome</keyword>
<feature type="chain" id="PRO_5046119446" evidence="5">
    <location>
        <begin position="28"/>
        <end position="1091"/>
    </location>
</feature>
<dbReference type="PANTHER" id="PTHR40980:SF3">
    <property type="entry name" value="TONB-DEPENDENT RECEPTOR-LIKE BETA-BARREL DOMAIN-CONTAINING PROTEIN"/>
    <property type="match status" value="1"/>
</dbReference>
<feature type="domain" description="TonB-dependent receptor plug" evidence="7">
    <location>
        <begin position="61"/>
        <end position="171"/>
    </location>
</feature>
<keyword evidence="3" id="KW-0998">Cell outer membrane</keyword>
<gene>
    <name evidence="8" type="ORF">J2800_001957</name>
</gene>
<dbReference type="Pfam" id="PF07715">
    <property type="entry name" value="Plug"/>
    <property type="match status" value="1"/>
</dbReference>
<evidence type="ECO:0000256" key="2">
    <source>
        <dbReference type="ARBA" id="ARBA00023136"/>
    </source>
</evidence>
<keyword evidence="2 4" id="KW-0472">Membrane</keyword>
<dbReference type="InterPro" id="IPR012910">
    <property type="entry name" value="Plug_dom"/>
</dbReference>
<evidence type="ECO:0000256" key="3">
    <source>
        <dbReference type="ARBA" id="ARBA00023237"/>
    </source>
</evidence>
<dbReference type="NCBIfam" id="TIGR01782">
    <property type="entry name" value="TonB-Xanth-Caul"/>
    <property type="match status" value="1"/>
</dbReference>
<sequence length="1091" mass="118763">MNKKKMLLVSTATLAWASSLFVATAHAQTTGGEGKESADQISEVVVVGQRKAIQSAQDLKKNSEQIVDSITAVDIGGLPDRSVTEALQRVAGVTIGRTTQPRDVDRLNAEGSGIQIRGLTWVRSELNGRDIFSARGGRAISWEDVTPELFAGVDVYKNPSADIVEGGLGGTVNLRTRMPFDQKGRQLAFSADYTRGDLRKEGSPSGSVLYSNRFDTPDGGEFGVLLSLSNSKLKTAVNTVAVDPYNAHGIGVQSSYDGGATLNFNGDNSIAGQPLSRVFVPVGIQYRNNDQDRDRKGYYAAFQYRPNDNLEVYTTFFRTEAKQTFMDRFAQTSACCSATNNQSFVVGPAAGTSFTFDEDGNFVKGQLVDGGGGGNGVANTFLLNLGTRYGQVKDNTNDISAGFNWTNDRWAISGDLQYVYSHRESTDMTVYNTVTLAGGFGLDLTDDLPKISMANVTATPSAFNLYAAMDHIDDNDAREYAGKFDVTYSFDDDKLIKDIKVGVRATSRDATSRDTAYNWNLISAPWATRVTATADKYTQHQEVVDFDNFFKGDLSVPGLILPTFDLARSPTALSTYLNQVVWNGPIPGGGPAYNDGEYGYYPPGGPNGTIPSWSPAGGTYSPFTQGTLMSYMPIWAAPTGSISYWQPLGDVHTSFTNSGGRGVNRQWEDTAAVYGKVRFGSDLPWAWGDEGMSWDGNFGLRVVRSKTDAQGFGTINLIDQSQVRFASPTAATKITYADGRAFNTTGGTDYTDVLPSLNLRLKLRNDVFVRFAASKNIVRPDFNQLDPSMSVSGTLQSRPATVSDGILNQQTGQPYTQAELDTAAAGGSAVQYHTDVAFGFYAGNPDLKPMRANSFDLSAEWYFRGGMLATGVFKKDVYDYIQSTPTLLNIATSNGKTVQAVGTVPQNMGHGEIYGMEFQYQQYYDFLPGAFGGLGTEFNATILDSKGTQNVSSSTTDASQINAAKLDLPLEQLSRYTYNATLLYSKYGIDARLAYNWRSRYLMSASASNLMVPVYSKSYGQLDGSVMYSVTPQVKVGIQAVNLLNSKIELEMDQRDSWYLGTQGNFSKSLVQTHSWTVSDRRVSFIVRGTF</sequence>
<dbReference type="SUPFAM" id="SSF56935">
    <property type="entry name" value="Porins"/>
    <property type="match status" value="1"/>
</dbReference>
<dbReference type="InterPro" id="IPR010104">
    <property type="entry name" value="TonB_rcpt_bac"/>
</dbReference>
<evidence type="ECO:0000259" key="6">
    <source>
        <dbReference type="Pfam" id="PF00593"/>
    </source>
</evidence>
<evidence type="ECO:0000256" key="4">
    <source>
        <dbReference type="RuleBase" id="RU003357"/>
    </source>
</evidence>
<organism evidence="8 9">
    <name type="scientific">Caulobacter rhizosphaerae</name>
    <dbReference type="NCBI Taxonomy" id="2010972"/>
    <lineage>
        <taxon>Bacteria</taxon>
        <taxon>Pseudomonadati</taxon>
        <taxon>Pseudomonadota</taxon>
        <taxon>Alphaproteobacteria</taxon>
        <taxon>Caulobacterales</taxon>
        <taxon>Caulobacteraceae</taxon>
        <taxon>Caulobacter</taxon>
    </lineage>
</organism>